<evidence type="ECO:0008006" key="4">
    <source>
        <dbReference type="Google" id="ProtNLM"/>
    </source>
</evidence>
<sequence>MKKTNIKIKFFATFLIVMGLLFVACTNNNEEYEAPNSFSDVAWYINDTEGVLDARINDYITFSDLSQSSLSHKWEIGAGNYFLKHPIGRLDSITNEFIAGSGSTEDKTISVWFKESGLQSVRLYNTFPDSVTFRGPDGLRYGSKQEGNLWVIDTTFIVDVYDKIVPEIRIEQKGVVLNHVGQDTIYVEAGDSLDFFDETTIGRPDAWQWNVAGSVSLEQNPSIILKKLGTFTDNNVIIRRQANNIPSSSATLKITAPIKVIPSSQPFVLTGDINELEDQTIQIPFNGEFSPFANQEQYFAVTLNGTATTNFSLTINSDDATFLDLNFNEPIYRNDVITVAYDGNGTLESTDTRSPVAFGTTTVKMFQHEAVLYDFEDGGTNWVAVTTDGKDMSTTSVSPSTDVAASGTTSLKFEVTASGNWSGFTNLIDQYSLVSGRVYQIEYKIYKTPGSVINMNGPWIAQDGSTKNQFWNNVVAGAAADTWVTVSPGGRYTAGATANDYEFYLRHNGTGTLYIDDIRIMEVDER</sequence>
<reference evidence="3" key="1">
    <citation type="submission" date="2016-02" db="EMBL/GenBank/DDBJ databases">
        <title>Paenibacillus sp. LPB0068, isolated from Crassostrea gigas.</title>
        <authorList>
            <person name="Shin S.-K."/>
            <person name="Yi H."/>
        </authorList>
    </citation>
    <scope>NUCLEOTIDE SEQUENCE [LARGE SCALE GENOMIC DNA]</scope>
    <source>
        <strain evidence="3">KCTC 23969</strain>
    </source>
</reference>
<dbReference type="KEGG" id="prn:BW723_03985"/>
<name>A0A1B8TV54_9FLAO</name>
<organism evidence="2 3">
    <name type="scientific">Polaribacter reichenbachii</name>
    <dbReference type="NCBI Taxonomy" id="996801"/>
    <lineage>
        <taxon>Bacteria</taxon>
        <taxon>Pseudomonadati</taxon>
        <taxon>Bacteroidota</taxon>
        <taxon>Flavobacteriia</taxon>
        <taxon>Flavobacteriales</taxon>
        <taxon>Flavobacteriaceae</taxon>
    </lineage>
</organism>
<evidence type="ECO:0000313" key="3">
    <source>
        <dbReference type="Proteomes" id="UP000092612"/>
    </source>
</evidence>
<dbReference type="STRING" id="996801.BW723_03985"/>
<feature type="signal peptide" evidence="1">
    <location>
        <begin position="1"/>
        <end position="23"/>
    </location>
</feature>
<dbReference type="Proteomes" id="UP000092612">
    <property type="component" value="Unassembled WGS sequence"/>
</dbReference>
<protein>
    <recommendedName>
        <fullName evidence="4">CBM-cenC domain-containing protein</fullName>
    </recommendedName>
</protein>
<keyword evidence="3" id="KW-1185">Reference proteome</keyword>
<feature type="chain" id="PRO_5008615627" description="CBM-cenC domain-containing protein" evidence="1">
    <location>
        <begin position="24"/>
        <end position="526"/>
    </location>
</feature>
<dbReference type="EMBL" id="LSFL01000035">
    <property type="protein sequence ID" value="OBY63478.1"/>
    <property type="molecule type" value="Genomic_DNA"/>
</dbReference>
<dbReference type="PROSITE" id="PS51257">
    <property type="entry name" value="PROKAR_LIPOPROTEIN"/>
    <property type="match status" value="1"/>
</dbReference>
<comment type="caution">
    <text evidence="2">The sequence shown here is derived from an EMBL/GenBank/DDBJ whole genome shotgun (WGS) entry which is preliminary data.</text>
</comment>
<keyword evidence="1" id="KW-0732">Signal</keyword>
<accession>A0A1B8TV54</accession>
<dbReference type="RefSeq" id="WP_068361972.1">
    <property type="nucleotide sequence ID" value="NZ_CP019337.1"/>
</dbReference>
<evidence type="ECO:0000256" key="1">
    <source>
        <dbReference type="SAM" id="SignalP"/>
    </source>
</evidence>
<evidence type="ECO:0000313" key="2">
    <source>
        <dbReference type="EMBL" id="OBY63478.1"/>
    </source>
</evidence>
<dbReference type="AlphaFoldDB" id="A0A1B8TV54"/>
<dbReference type="OrthoDB" id="1410018at2"/>
<proteinExistence type="predicted"/>
<dbReference type="SUPFAM" id="SSF49785">
    <property type="entry name" value="Galactose-binding domain-like"/>
    <property type="match status" value="1"/>
</dbReference>
<gene>
    <name evidence="2" type="ORF">LPB301_11725</name>
</gene>
<dbReference type="Gene3D" id="2.60.120.260">
    <property type="entry name" value="Galactose-binding domain-like"/>
    <property type="match status" value="1"/>
</dbReference>
<dbReference type="InterPro" id="IPR008979">
    <property type="entry name" value="Galactose-bd-like_sf"/>
</dbReference>